<keyword evidence="7" id="KW-0325">Glycoprotein</keyword>
<dbReference type="EMBL" id="CAJHJT010000001">
    <property type="protein sequence ID" value="CAD6991548.1"/>
    <property type="molecule type" value="Genomic_DNA"/>
</dbReference>
<sequence length="621" mass="72045">MLFVHNITALLGLIEFSASNVHFFKIFKDIVEVTATAQQTSTLIYASNVYTNADRVRQDEMYEYVACQLHSLFKLGPMAHITVDGSTPSTSSTPYEKQFNHNLLSVVQLSEQWKSDDQLLRTLLQNLHRNRQSGLILLFADTATQAYIAGIMKFCAEENAINVIALQPNMTVKEQSYWTLQIFPEKEIIKRKLPKFYRGIFPDHLCNMHGYPLRMIGNNFPPEMYNDTTREGKTILSGYLGKTVQEYTSRHNATIDFVFLLEGRSILDMIRDEVVNGNSDTGPVWPVHIKEDRLSFTTSISDCDICLMVPVEKTIPKKSFYYKFLCKWFIILFFVSLALVCGILALLIQRDSQQRYRLIDHCLNINFSVLQGFVGMPFWFRTRSSRLHKFISIIISFAGINFGAAYVAYLQSYIVNSPTEAPALTIDDLIANNVQIAMSKEILSYMESGEMSKEYNKLAFFENFTELILLRNNLDPRYAYTVTNMWTIHAEQQKYFARPLFRLSEICFKKDVSLVMPLKANSIFRQSLSHFINRIVEAGLIFHWLRESFFELVAMKWISLEDPSTRQTFTPLKLEDLEVIITMFTVLNVLSFCCFLLEFFWAKIEMFFKTMKVIIRRLKRK</sequence>
<gene>
    <name evidence="10" type="ORF">CCAP1982_LOCUS467</name>
</gene>
<dbReference type="GO" id="GO:0005886">
    <property type="term" value="C:plasma membrane"/>
    <property type="evidence" value="ECO:0007669"/>
    <property type="project" value="UniProtKB-SubCell"/>
</dbReference>
<reference evidence="10" key="1">
    <citation type="submission" date="2020-11" db="EMBL/GenBank/DDBJ databases">
        <authorList>
            <person name="Whitehead M."/>
        </authorList>
    </citation>
    <scope>NUCLEOTIDE SEQUENCE</scope>
    <source>
        <strain evidence="10">EGII</strain>
    </source>
</reference>
<evidence type="ECO:0000256" key="8">
    <source>
        <dbReference type="SAM" id="Phobius"/>
    </source>
</evidence>
<evidence type="ECO:0000313" key="10">
    <source>
        <dbReference type="EMBL" id="CAD6991548.1"/>
    </source>
</evidence>
<evidence type="ECO:0000313" key="11">
    <source>
        <dbReference type="Proteomes" id="UP000606786"/>
    </source>
</evidence>
<comment type="subcellular location">
    <subcellularLocation>
        <location evidence="1">Cell membrane</location>
        <topology evidence="1">Multi-pass membrane protein</topology>
    </subcellularLocation>
</comment>
<dbReference type="AlphaFoldDB" id="A0A811TZH8"/>
<protein>
    <submittedName>
        <fullName evidence="10">(Mediterranean fruit fly) hypothetical protein</fullName>
    </submittedName>
</protein>
<keyword evidence="2" id="KW-1003">Cell membrane</keyword>
<comment type="caution">
    <text evidence="10">The sequence shown here is derived from an EMBL/GenBank/DDBJ whole genome shotgun (WGS) entry which is preliminary data.</text>
</comment>
<dbReference type="PANTHER" id="PTHR42643:SF41">
    <property type="entry name" value="IONOTROPIC RECEPTOR 20A-RELATED"/>
    <property type="match status" value="1"/>
</dbReference>
<evidence type="ECO:0000256" key="5">
    <source>
        <dbReference type="ARBA" id="ARBA00023136"/>
    </source>
</evidence>
<keyword evidence="4 8" id="KW-1133">Transmembrane helix</keyword>
<feature type="signal peptide" evidence="9">
    <location>
        <begin position="1"/>
        <end position="19"/>
    </location>
</feature>
<feature type="transmembrane region" description="Helical" evidence="8">
    <location>
        <begin position="579"/>
        <end position="602"/>
    </location>
</feature>
<evidence type="ECO:0000256" key="4">
    <source>
        <dbReference type="ARBA" id="ARBA00022989"/>
    </source>
</evidence>
<dbReference type="OrthoDB" id="7845462at2759"/>
<evidence type="ECO:0000256" key="9">
    <source>
        <dbReference type="SAM" id="SignalP"/>
    </source>
</evidence>
<accession>A0A811TZH8</accession>
<dbReference type="SUPFAM" id="SSF53850">
    <property type="entry name" value="Periplasmic binding protein-like II"/>
    <property type="match status" value="1"/>
</dbReference>
<proteinExistence type="predicted"/>
<keyword evidence="9" id="KW-0732">Signal</keyword>
<dbReference type="PANTHER" id="PTHR42643">
    <property type="entry name" value="IONOTROPIC RECEPTOR 20A-RELATED"/>
    <property type="match status" value="1"/>
</dbReference>
<evidence type="ECO:0000256" key="7">
    <source>
        <dbReference type="ARBA" id="ARBA00023180"/>
    </source>
</evidence>
<feature type="transmembrane region" description="Helical" evidence="8">
    <location>
        <begin position="328"/>
        <end position="348"/>
    </location>
</feature>
<dbReference type="Proteomes" id="UP000606786">
    <property type="component" value="Unassembled WGS sequence"/>
</dbReference>
<keyword evidence="5 8" id="KW-0472">Membrane</keyword>
<feature type="transmembrane region" description="Helical" evidence="8">
    <location>
        <begin position="390"/>
        <end position="409"/>
    </location>
</feature>
<organism evidence="10 11">
    <name type="scientific">Ceratitis capitata</name>
    <name type="common">Mediterranean fruit fly</name>
    <name type="synonym">Tephritis capitata</name>
    <dbReference type="NCBI Taxonomy" id="7213"/>
    <lineage>
        <taxon>Eukaryota</taxon>
        <taxon>Metazoa</taxon>
        <taxon>Ecdysozoa</taxon>
        <taxon>Arthropoda</taxon>
        <taxon>Hexapoda</taxon>
        <taxon>Insecta</taxon>
        <taxon>Pterygota</taxon>
        <taxon>Neoptera</taxon>
        <taxon>Endopterygota</taxon>
        <taxon>Diptera</taxon>
        <taxon>Brachycera</taxon>
        <taxon>Muscomorpha</taxon>
        <taxon>Tephritoidea</taxon>
        <taxon>Tephritidae</taxon>
        <taxon>Ceratitis</taxon>
        <taxon>Ceratitis</taxon>
    </lineage>
</organism>
<evidence type="ECO:0000256" key="3">
    <source>
        <dbReference type="ARBA" id="ARBA00022692"/>
    </source>
</evidence>
<keyword evidence="3 8" id="KW-0812">Transmembrane</keyword>
<feature type="chain" id="PRO_5032814818" evidence="9">
    <location>
        <begin position="20"/>
        <end position="621"/>
    </location>
</feature>
<evidence type="ECO:0000256" key="6">
    <source>
        <dbReference type="ARBA" id="ARBA00023170"/>
    </source>
</evidence>
<evidence type="ECO:0000256" key="1">
    <source>
        <dbReference type="ARBA" id="ARBA00004651"/>
    </source>
</evidence>
<keyword evidence="11" id="KW-1185">Reference proteome</keyword>
<name>A0A811TZH8_CERCA</name>
<dbReference type="InterPro" id="IPR052192">
    <property type="entry name" value="Insect_Ionotropic_Sensory_Rcpt"/>
</dbReference>
<keyword evidence="6" id="KW-0675">Receptor</keyword>
<evidence type="ECO:0000256" key="2">
    <source>
        <dbReference type="ARBA" id="ARBA00022475"/>
    </source>
</evidence>